<keyword evidence="2" id="KW-1185">Reference proteome</keyword>
<dbReference type="AlphaFoldDB" id="A0A915NAX6"/>
<dbReference type="Proteomes" id="UP000887560">
    <property type="component" value="Unplaced"/>
</dbReference>
<protein>
    <submittedName>
        <fullName evidence="3">Uncharacterized protein</fullName>
    </submittedName>
</protein>
<feature type="transmembrane region" description="Helical" evidence="1">
    <location>
        <begin position="12"/>
        <end position="29"/>
    </location>
</feature>
<keyword evidence="1" id="KW-1133">Transmembrane helix</keyword>
<proteinExistence type="predicted"/>
<evidence type="ECO:0000313" key="3">
    <source>
        <dbReference type="WBParaSite" id="scf7180000416336.g288"/>
    </source>
</evidence>
<accession>A0A915NAX6</accession>
<keyword evidence="1" id="KW-0812">Transmembrane</keyword>
<evidence type="ECO:0000313" key="2">
    <source>
        <dbReference type="Proteomes" id="UP000887560"/>
    </source>
</evidence>
<sequence>MASFLSKTNRQILIALLISFETICIISSLKLTDLGEPVDCKSLYDQANKTITNLGSNWRNELEKMRKNYTEEITQCKQNVSVDPLLNTTEYPQVGEYLDYELNLLGDCSSSNTWQTVGIIFIIAFVLSTAGLAVVSVLYYKNLRRNI</sequence>
<feature type="transmembrane region" description="Helical" evidence="1">
    <location>
        <begin position="119"/>
        <end position="140"/>
    </location>
</feature>
<keyword evidence="1" id="KW-0472">Membrane</keyword>
<dbReference type="WBParaSite" id="scf7180000416336.g288">
    <property type="protein sequence ID" value="scf7180000416336.g288"/>
    <property type="gene ID" value="scf7180000416336.g288"/>
</dbReference>
<name>A0A915NAX6_9BILA</name>
<organism evidence="2 3">
    <name type="scientific">Meloidogyne floridensis</name>
    <dbReference type="NCBI Taxonomy" id="298350"/>
    <lineage>
        <taxon>Eukaryota</taxon>
        <taxon>Metazoa</taxon>
        <taxon>Ecdysozoa</taxon>
        <taxon>Nematoda</taxon>
        <taxon>Chromadorea</taxon>
        <taxon>Rhabditida</taxon>
        <taxon>Tylenchina</taxon>
        <taxon>Tylenchomorpha</taxon>
        <taxon>Tylenchoidea</taxon>
        <taxon>Meloidogynidae</taxon>
        <taxon>Meloidogyninae</taxon>
        <taxon>Meloidogyne</taxon>
    </lineage>
</organism>
<reference evidence="3" key="1">
    <citation type="submission" date="2022-11" db="UniProtKB">
        <authorList>
            <consortium name="WormBaseParasite"/>
        </authorList>
    </citation>
    <scope>IDENTIFICATION</scope>
</reference>
<evidence type="ECO:0000256" key="1">
    <source>
        <dbReference type="SAM" id="Phobius"/>
    </source>
</evidence>